<evidence type="ECO:0000256" key="10">
    <source>
        <dbReference type="ARBA" id="ARBA00023065"/>
    </source>
</evidence>
<evidence type="ECO:0000256" key="8">
    <source>
        <dbReference type="ARBA" id="ARBA00022958"/>
    </source>
</evidence>
<proteinExistence type="inferred from homology"/>
<keyword evidence="4" id="KW-1003">Cell membrane</keyword>
<reference evidence="13" key="1">
    <citation type="journal article" date="2015" name="Proc. Natl. Acad. Sci. U.S.A.">
        <title>Networks of energetic and metabolic interactions define dynamics in microbial communities.</title>
        <authorList>
            <person name="Embree M."/>
            <person name="Liu J.K."/>
            <person name="Al-Bassam M.M."/>
            <person name="Zengler K."/>
        </authorList>
    </citation>
    <scope>NUCLEOTIDE SEQUENCE</scope>
</reference>
<feature type="transmembrane region" description="Helical" evidence="12">
    <location>
        <begin position="69"/>
        <end position="90"/>
    </location>
</feature>
<accession>A0A0W8FWI6</accession>
<dbReference type="InterPro" id="IPR004772">
    <property type="entry name" value="TrkH"/>
</dbReference>
<keyword evidence="11 12" id="KW-0472">Membrane</keyword>
<evidence type="ECO:0000256" key="1">
    <source>
        <dbReference type="ARBA" id="ARBA00004429"/>
    </source>
</evidence>
<keyword evidence="7 12" id="KW-0812">Transmembrane</keyword>
<dbReference type="PIRSF" id="PIRSF006247">
    <property type="entry name" value="TrkH"/>
    <property type="match status" value="1"/>
</dbReference>
<keyword evidence="8" id="KW-0630">Potassium</keyword>
<evidence type="ECO:0000256" key="6">
    <source>
        <dbReference type="ARBA" id="ARBA00022538"/>
    </source>
</evidence>
<sequence>MRLFIVLRYIGLVLLINSLFLFISAIVGFLNNDQSFGILLYSAAVAGIFGVFPMIFVPPAEDINQNEGLIIVIGSWLASCIIGMLPYIMWGEEFTFSNAWFESVSGFTTTGSSILTNIEGVPYGLLFWRAATHWLGGMGIIMFVLSVLPSLGSAGMILYRTEMSTVAQESFKQSAKKTLRIVLMVYIGLTFLESIFLMIFGMNLFDAVTHSFATIATGGFSPKNTSIAFYNSVAIETVIIVFMILSGLHFGLLFSTFFERSLNIFKSTIVRYYVAAMLTGIILVTHNTYGSNYSDFGDALRYSAFQVISIGTSTGFATDNSAVWPAFSQILLMFFALQCATAGSTSGGIKADRLVMFYKTLLKQLRLLRHPRAVITVKIDEKKIHDNDLSLGILYIVVYLAIVFIGGLLLVALNVNPLEAFSGTIAAAGNVGPGLGEVGSTGNFNDLPNAGKWILSIVMLLGRLEVYGMILFFLPQTWKLKGEE</sequence>
<evidence type="ECO:0000256" key="3">
    <source>
        <dbReference type="ARBA" id="ARBA00022448"/>
    </source>
</evidence>
<dbReference type="Pfam" id="PF02386">
    <property type="entry name" value="TrkH"/>
    <property type="match status" value="1"/>
</dbReference>
<dbReference type="PANTHER" id="PTHR32024:SF2">
    <property type="entry name" value="TRK SYSTEM POTASSIUM UPTAKE PROTEIN TRKG-RELATED"/>
    <property type="match status" value="1"/>
</dbReference>
<dbReference type="InterPro" id="IPR003445">
    <property type="entry name" value="Cat_transpt"/>
</dbReference>
<evidence type="ECO:0000256" key="11">
    <source>
        <dbReference type="ARBA" id="ARBA00023136"/>
    </source>
</evidence>
<protein>
    <submittedName>
        <fullName evidence="13">Potassium uptake protein trkh</fullName>
    </submittedName>
</protein>
<keyword evidence="3" id="KW-0813">Transport</keyword>
<keyword evidence="9 12" id="KW-1133">Transmembrane helix</keyword>
<organism evidence="13">
    <name type="scientific">hydrocarbon metagenome</name>
    <dbReference type="NCBI Taxonomy" id="938273"/>
    <lineage>
        <taxon>unclassified sequences</taxon>
        <taxon>metagenomes</taxon>
        <taxon>ecological metagenomes</taxon>
    </lineage>
</organism>
<comment type="caution">
    <text evidence="13">The sequence shown here is derived from an EMBL/GenBank/DDBJ whole genome shotgun (WGS) entry which is preliminary data.</text>
</comment>
<gene>
    <name evidence="13" type="ORF">ASZ90_004907</name>
</gene>
<dbReference type="PANTHER" id="PTHR32024">
    <property type="entry name" value="TRK SYSTEM POTASSIUM UPTAKE PROTEIN TRKG-RELATED"/>
    <property type="match status" value="1"/>
</dbReference>
<feature type="transmembrane region" description="Helical" evidence="12">
    <location>
        <begin position="36"/>
        <end position="57"/>
    </location>
</feature>
<evidence type="ECO:0000256" key="4">
    <source>
        <dbReference type="ARBA" id="ARBA00022475"/>
    </source>
</evidence>
<evidence type="ECO:0000256" key="12">
    <source>
        <dbReference type="SAM" id="Phobius"/>
    </source>
</evidence>
<comment type="similarity">
    <text evidence="2">Belongs to the TrkH potassium transport family.</text>
</comment>
<evidence type="ECO:0000256" key="5">
    <source>
        <dbReference type="ARBA" id="ARBA00022519"/>
    </source>
</evidence>
<dbReference type="GO" id="GO:0005886">
    <property type="term" value="C:plasma membrane"/>
    <property type="evidence" value="ECO:0007669"/>
    <property type="project" value="UniProtKB-SubCell"/>
</dbReference>
<feature type="transmembrane region" description="Helical" evidence="12">
    <location>
        <begin position="134"/>
        <end position="159"/>
    </location>
</feature>
<feature type="transmembrane region" description="Helical" evidence="12">
    <location>
        <begin position="238"/>
        <end position="258"/>
    </location>
</feature>
<feature type="transmembrane region" description="Helical" evidence="12">
    <location>
        <begin position="7"/>
        <end position="30"/>
    </location>
</feature>
<feature type="transmembrane region" description="Helical" evidence="12">
    <location>
        <begin position="453"/>
        <end position="474"/>
    </location>
</feature>
<evidence type="ECO:0000313" key="13">
    <source>
        <dbReference type="EMBL" id="KUG25271.1"/>
    </source>
</evidence>
<keyword evidence="6" id="KW-0633">Potassium transport</keyword>
<dbReference type="GO" id="GO:0015379">
    <property type="term" value="F:potassium:chloride symporter activity"/>
    <property type="evidence" value="ECO:0007669"/>
    <property type="project" value="InterPro"/>
</dbReference>
<keyword evidence="5" id="KW-0997">Cell inner membrane</keyword>
<evidence type="ECO:0000256" key="7">
    <source>
        <dbReference type="ARBA" id="ARBA00022692"/>
    </source>
</evidence>
<comment type="subcellular location">
    <subcellularLocation>
        <location evidence="1">Cell inner membrane</location>
        <topology evidence="1">Multi-pass membrane protein</topology>
    </subcellularLocation>
</comment>
<evidence type="ECO:0000256" key="2">
    <source>
        <dbReference type="ARBA" id="ARBA00009137"/>
    </source>
</evidence>
<feature type="transmembrane region" description="Helical" evidence="12">
    <location>
        <begin position="179"/>
        <end position="202"/>
    </location>
</feature>
<name>A0A0W8FWI6_9ZZZZ</name>
<evidence type="ECO:0000256" key="9">
    <source>
        <dbReference type="ARBA" id="ARBA00022989"/>
    </source>
</evidence>
<dbReference type="AlphaFoldDB" id="A0A0W8FWI6"/>
<feature type="transmembrane region" description="Helical" evidence="12">
    <location>
        <begin position="392"/>
        <end position="413"/>
    </location>
</feature>
<dbReference type="EMBL" id="LNQE01000729">
    <property type="protein sequence ID" value="KUG25271.1"/>
    <property type="molecule type" value="Genomic_DNA"/>
</dbReference>
<feature type="transmembrane region" description="Helical" evidence="12">
    <location>
        <begin position="326"/>
        <end position="349"/>
    </location>
</feature>
<feature type="transmembrane region" description="Helical" evidence="12">
    <location>
        <begin position="270"/>
        <end position="289"/>
    </location>
</feature>
<keyword evidence="10" id="KW-0406">Ion transport</keyword>